<keyword evidence="2" id="KW-1133">Transmembrane helix</keyword>
<dbReference type="Proteomes" id="UP000807115">
    <property type="component" value="Chromosome 2"/>
</dbReference>
<evidence type="ECO:0000256" key="2">
    <source>
        <dbReference type="SAM" id="Phobius"/>
    </source>
</evidence>
<feature type="region of interest" description="Disordered" evidence="1">
    <location>
        <begin position="62"/>
        <end position="83"/>
    </location>
</feature>
<evidence type="ECO:0000313" key="3">
    <source>
        <dbReference type="EMBL" id="KAG0544593.1"/>
    </source>
</evidence>
<proteinExistence type="predicted"/>
<comment type="caution">
    <text evidence="3">The sequence shown here is derived from an EMBL/GenBank/DDBJ whole genome shotgun (WGS) entry which is preliminary data.</text>
</comment>
<organism evidence="3 4">
    <name type="scientific">Sorghum bicolor</name>
    <name type="common">Sorghum</name>
    <name type="synonym">Sorghum vulgare</name>
    <dbReference type="NCBI Taxonomy" id="4558"/>
    <lineage>
        <taxon>Eukaryota</taxon>
        <taxon>Viridiplantae</taxon>
        <taxon>Streptophyta</taxon>
        <taxon>Embryophyta</taxon>
        <taxon>Tracheophyta</taxon>
        <taxon>Spermatophyta</taxon>
        <taxon>Magnoliopsida</taxon>
        <taxon>Liliopsida</taxon>
        <taxon>Poales</taxon>
        <taxon>Poaceae</taxon>
        <taxon>PACMAD clade</taxon>
        <taxon>Panicoideae</taxon>
        <taxon>Andropogonodae</taxon>
        <taxon>Andropogoneae</taxon>
        <taxon>Sorghinae</taxon>
        <taxon>Sorghum</taxon>
    </lineage>
</organism>
<protein>
    <submittedName>
        <fullName evidence="3">Uncharacterized protein</fullName>
    </submittedName>
</protein>
<reference evidence="3" key="2">
    <citation type="submission" date="2020-10" db="EMBL/GenBank/DDBJ databases">
        <authorList>
            <person name="Cooper E.A."/>
            <person name="Brenton Z.W."/>
            <person name="Flinn B.S."/>
            <person name="Jenkins J."/>
            <person name="Shu S."/>
            <person name="Flowers D."/>
            <person name="Luo F."/>
            <person name="Wang Y."/>
            <person name="Xia P."/>
            <person name="Barry K."/>
            <person name="Daum C."/>
            <person name="Lipzen A."/>
            <person name="Yoshinaga Y."/>
            <person name="Schmutz J."/>
            <person name="Saski C."/>
            <person name="Vermerris W."/>
            <person name="Kresovich S."/>
        </authorList>
    </citation>
    <scope>NUCLEOTIDE SEQUENCE</scope>
</reference>
<sequence length="83" mass="9431">MDFHGRFSAKDHLFFFAFASLLESAILSAIAAVFFGLVLLLGVLVRHDLHASFNQKRKNLHASGKEITRTQGMPEEKEEEKER</sequence>
<feature type="transmembrane region" description="Helical" evidence="2">
    <location>
        <begin position="12"/>
        <end position="45"/>
    </location>
</feature>
<gene>
    <name evidence="3" type="ORF">BDA96_02G289100</name>
</gene>
<evidence type="ECO:0000256" key="1">
    <source>
        <dbReference type="SAM" id="MobiDB-lite"/>
    </source>
</evidence>
<dbReference type="AlphaFoldDB" id="A0A921RRQ1"/>
<keyword evidence="2" id="KW-0812">Transmembrane</keyword>
<reference evidence="3" key="1">
    <citation type="journal article" date="2019" name="BMC Genomics">
        <title>A new reference genome for Sorghum bicolor reveals high levels of sequence similarity between sweet and grain genotypes: implications for the genetics of sugar metabolism.</title>
        <authorList>
            <person name="Cooper E.A."/>
            <person name="Brenton Z.W."/>
            <person name="Flinn B.S."/>
            <person name="Jenkins J."/>
            <person name="Shu S."/>
            <person name="Flowers D."/>
            <person name="Luo F."/>
            <person name="Wang Y."/>
            <person name="Xia P."/>
            <person name="Barry K."/>
            <person name="Daum C."/>
            <person name="Lipzen A."/>
            <person name="Yoshinaga Y."/>
            <person name="Schmutz J."/>
            <person name="Saski C."/>
            <person name="Vermerris W."/>
            <person name="Kresovich S."/>
        </authorList>
    </citation>
    <scope>NUCLEOTIDE SEQUENCE</scope>
</reference>
<keyword evidence="2" id="KW-0472">Membrane</keyword>
<accession>A0A921RRQ1</accession>
<evidence type="ECO:0000313" key="4">
    <source>
        <dbReference type="Proteomes" id="UP000807115"/>
    </source>
</evidence>
<dbReference type="EMBL" id="CM027681">
    <property type="protein sequence ID" value="KAG0544593.1"/>
    <property type="molecule type" value="Genomic_DNA"/>
</dbReference>
<name>A0A921RRQ1_SORBI</name>